<evidence type="ECO:0000256" key="1">
    <source>
        <dbReference type="ARBA" id="ARBA00009437"/>
    </source>
</evidence>
<evidence type="ECO:0000256" key="3">
    <source>
        <dbReference type="ARBA" id="ARBA00023125"/>
    </source>
</evidence>
<dbReference type="PRINTS" id="PR00039">
    <property type="entry name" value="HTHLYSR"/>
</dbReference>
<feature type="domain" description="HTH lysR-type" evidence="5">
    <location>
        <begin position="11"/>
        <end position="67"/>
    </location>
</feature>
<dbReference type="SUPFAM" id="SSF46785">
    <property type="entry name" value="Winged helix' DNA-binding domain"/>
    <property type="match status" value="1"/>
</dbReference>
<keyword evidence="3" id="KW-0238">DNA-binding</keyword>
<dbReference type="AlphaFoldDB" id="A0A433V2Q8"/>
<dbReference type="PROSITE" id="PS50931">
    <property type="entry name" value="HTH_LYSR"/>
    <property type="match status" value="1"/>
</dbReference>
<keyword evidence="2" id="KW-0805">Transcription regulation</keyword>
<gene>
    <name evidence="6" type="ORF">DSM106972_075050</name>
</gene>
<dbReference type="InterPro" id="IPR005119">
    <property type="entry name" value="LysR_subst-bd"/>
</dbReference>
<protein>
    <submittedName>
        <fullName evidence="6">LysR family transcriptional regulator</fullName>
    </submittedName>
</protein>
<evidence type="ECO:0000256" key="2">
    <source>
        <dbReference type="ARBA" id="ARBA00023015"/>
    </source>
</evidence>
<dbReference type="PANTHER" id="PTHR30126:SF5">
    <property type="entry name" value="HTH-TYPE TRANSCRIPTIONAL ACTIVATOR CMPR"/>
    <property type="match status" value="1"/>
</dbReference>
<dbReference type="Pfam" id="PF00126">
    <property type="entry name" value="HTH_1"/>
    <property type="match status" value="1"/>
</dbReference>
<dbReference type="PANTHER" id="PTHR30126">
    <property type="entry name" value="HTH-TYPE TRANSCRIPTIONAL REGULATOR"/>
    <property type="match status" value="1"/>
</dbReference>
<comment type="caution">
    <text evidence="6">The sequence shown here is derived from an EMBL/GenBank/DDBJ whole genome shotgun (WGS) entry which is preliminary data.</text>
</comment>
<dbReference type="Pfam" id="PF03466">
    <property type="entry name" value="LysR_substrate"/>
    <property type="match status" value="1"/>
</dbReference>
<keyword evidence="7" id="KW-1185">Reference proteome</keyword>
<dbReference type="GO" id="GO:0000976">
    <property type="term" value="F:transcription cis-regulatory region binding"/>
    <property type="evidence" value="ECO:0007669"/>
    <property type="project" value="TreeGrafter"/>
</dbReference>
<accession>A0A433V2Q8</accession>
<dbReference type="Gene3D" id="3.40.190.290">
    <property type="match status" value="1"/>
</dbReference>
<organism evidence="6 7">
    <name type="scientific">Dulcicalothrix desertica PCC 7102</name>
    <dbReference type="NCBI Taxonomy" id="232991"/>
    <lineage>
        <taxon>Bacteria</taxon>
        <taxon>Bacillati</taxon>
        <taxon>Cyanobacteriota</taxon>
        <taxon>Cyanophyceae</taxon>
        <taxon>Nostocales</taxon>
        <taxon>Calotrichaceae</taxon>
        <taxon>Dulcicalothrix</taxon>
    </lineage>
</organism>
<evidence type="ECO:0000256" key="4">
    <source>
        <dbReference type="ARBA" id="ARBA00023163"/>
    </source>
</evidence>
<evidence type="ECO:0000313" key="7">
    <source>
        <dbReference type="Proteomes" id="UP000271624"/>
    </source>
</evidence>
<dbReference type="OrthoDB" id="119203at2"/>
<evidence type="ECO:0000313" key="6">
    <source>
        <dbReference type="EMBL" id="RUT00377.1"/>
    </source>
</evidence>
<comment type="similarity">
    <text evidence="1">Belongs to the LysR transcriptional regulatory family.</text>
</comment>
<dbReference type="InterPro" id="IPR036388">
    <property type="entry name" value="WH-like_DNA-bd_sf"/>
</dbReference>
<reference evidence="6" key="1">
    <citation type="submission" date="2018-12" db="EMBL/GenBank/DDBJ databases">
        <authorList>
            <person name="Will S."/>
            <person name="Neumann-Schaal M."/>
            <person name="Henke P."/>
        </authorList>
    </citation>
    <scope>NUCLEOTIDE SEQUENCE</scope>
    <source>
        <strain evidence="6">PCC 7102</strain>
    </source>
</reference>
<dbReference type="EMBL" id="RSCL01000024">
    <property type="protein sequence ID" value="RUT00377.1"/>
    <property type="molecule type" value="Genomic_DNA"/>
</dbReference>
<dbReference type="SUPFAM" id="SSF53850">
    <property type="entry name" value="Periplasmic binding protein-like II"/>
    <property type="match status" value="1"/>
</dbReference>
<dbReference type="InterPro" id="IPR000847">
    <property type="entry name" value="LysR_HTH_N"/>
</dbReference>
<reference evidence="6" key="2">
    <citation type="journal article" date="2019" name="Genome Biol. Evol.">
        <title>Day and night: Metabolic profiles and evolutionary relationships of six axenic non-marine cyanobacteria.</title>
        <authorList>
            <person name="Will S.E."/>
            <person name="Henke P."/>
            <person name="Boedeker C."/>
            <person name="Huang S."/>
            <person name="Brinkmann H."/>
            <person name="Rohde M."/>
            <person name="Jarek M."/>
            <person name="Friedl T."/>
            <person name="Seufert S."/>
            <person name="Schumacher M."/>
            <person name="Overmann J."/>
            <person name="Neumann-Schaal M."/>
            <person name="Petersen J."/>
        </authorList>
    </citation>
    <scope>NUCLEOTIDE SEQUENCE [LARGE SCALE GENOMIC DNA]</scope>
    <source>
        <strain evidence="6">PCC 7102</strain>
    </source>
</reference>
<dbReference type="GO" id="GO:0003700">
    <property type="term" value="F:DNA-binding transcription factor activity"/>
    <property type="evidence" value="ECO:0007669"/>
    <property type="project" value="InterPro"/>
</dbReference>
<dbReference type="InterPro" id="IPR036390">
    <property type="entry name" value="WH_DNA-bd_sf"/>
</dbReference>
<name>A0A433V2Q8_9CYAN</name>
<sequence length="328" mass="37315">MRQELMLDQATLYQLKIFYTVVKFGSFTRAGQELFLSQPAVCMQVKKLAQALGLSLFDKLGKNISPSIAGQELIATCDKIFNTMDKFEDKLADLQTLKQGTLRLSGLTTAKYIIPLTLGEFSQRYPDIDVSLKLANHSGIAERMMKNLDDLYIVSEIPKFIEVESFPFFRDELVVVACSRHPLAREKKISIHQLANEAFIMREIGSVTRNQVQNILLKYDVKVRVKMESNNDEMIKSFVADGLGISVLPRQCIISNPDNELTILNVEDFPIWRQWYMVYPAKKHLSALAKTYLQYLLEISVGCSEVEMSNCRLISDYTVHSYNDCIAA</sequence>
<proteinExistence type="inferred from homology"/>
<dbReference type="RefSeq" id="WP_127085592.1">
    <property type="nucleotide sequence ID" value="NZ_RSCL01000024.1"/>
</dbReference>
<keyword evidence="4" id="KW-0804">Transcription</keyword>
<dbReference type="Proteomes" id="UP000271624">
    <property type="component" value="Unassembled WGS sequence"/>
</dbReference>
<evidence type="ECO:0000259" key="5">
    <source>
        <dbReference type="PROSITE" id="PS50931"/>
    </source>
</evidence>
<dbReference type="Gene3D" id="1.10.10.10">
    <property type="entry name" value="Winged helix-like DNA-binding domain superfamily/Winged helix DNA-binding domain"/>
    <property type="match status" value="1"/>
</dbReference>